<dbReference type="Proteomes" id="UP001141806">
    <property type="component" value="Unassembled WGS sequence"/>
</dbReference>
<sequence length="327" mass="36692">MEEDQSDILIDNISAMGLYSEVMGVVRILKQSLKLLLRNGSLAASTTLVTLLPNSLLFFCNIISIKLLVFDLFTRSHLLHTSNPFALDLYELFEGIKEDIQVLSAVKLIFFFIYSLVTLFSILALLISSTVFHSSKNFEPKELLWSIGRTWSMPLITWVYITLMGVGYTLLLVGLIGLLMLITDGLAGTIFACGVFAILSISLFLHSAVVWMSGLVIFVVKERCYGFETLQRSEEVMKGGTLHGLVLNLLSMVIGFVLLIAFQLLRVNQTVIALFIVGLVIVNVMCLMKIISLMAYMVFYYQCQKSNGEELELPIQFEYMSLIDVFV</sequence>
<dbReference type="PANTHER" id="PTHR33133">
    <property type="entry name" value="OS08G0107100 PROTEIN-RELATED"/>
    <property type="match status" value="1"/>
</dbReference>
<name>A0A9Q0H3I2_9MAGN</name>
<protein>
    <submittedName>
        <fullName evidence="2">Uncharacterized protein</fullName>
    </submittedName>
</protein>
<proteinExistence type="predicted"/>
<feature type="transmembrane region" description="Helical" evidence="1">
    <location>
        <begin position="271"/>
        <end position="299"/>
    </location>
</feature>
<evidence type="ECO:0000313" key="3">
    <source>
        <dbReference type="Proteomes" id="UP001141806"/>
    </source>
</evidence>
<evidence type="ECO:0000256" key="1">
    <source>
        <dbReference type="SAM" id="Phobius"/>
    </source>
</evidence>
<evidence type="ECO:0000313" key="2">
    <source>
        <dbReference type="EMBL" id="KAJ4957986.1"/>
    </source>
</evidence>
<gene>
    <name evidence="2" type="ORF">NE237_025097</name>
</gene>
<keyword evidence="1" id="KW-0812">Transmembrane</keyword>
<dbReference type="OrthoDB" id="777403at2759"/>
<dbReference type="EMBL" id="JAMYWD010000010">
    <property type="protein sequence ID" value="KAJ4957986.1"/>
    <property type="molecule type" value="Genomic_DNA"/>
</dbReference>
<dbReference type="AlphaFoldDB" id="A0A9Q0H3I2"/>
<dbReference type="PANTHER" id="PTHR33133:SF1">
    <property type="entry name" value="EXPRESSED PROTEIN-RELATED"/>
    <property type="match status" value="1"/>
</dbReference>
<feature type="transmembrane region" description="Helical" evidence="1">
    <location>
        <begin position="155"/>
        <end position="182"/>
    </location>
</feature>
<feature type="transmembrane region" description="Helical" evidence="1">
    <location>
        <begin position="41"/>
        <end position="69"/>
    </location>
</feature>
<feature type="transmembrane region" description="Helical" evidence="1">
    <location>
        <begin position="108"/>
        <end position="134"/>
    </location>
</feature>
<feature type="transmembrane region" description="Helical" evidence="1">
    <location>
        <begin position="241"/>
        <end position="265"/>
    </location>
</feature>
<accession>A0A9Q0H3I2</accession>
<organism evidence="2 3">
    <name type="scientific">Protea cynaroides</name>
    <dbReference type="NCBI Taxonomy" id="273540"/>
    <lineage>
        <taxon>Eukaryota</taxon>
        <taxon>Viridiplantae</taxon>
        <taxon>Streptophyta</taxon>
        <taxon>Embryophyta</taxon>
        <taxon>Tracheophyta</taxon>
        <taxon>Spermatophyta</taxon>
        <taxon>Magnoliopsida</taxon>
        <taxon>Proteales</taxon>
        <taxon>Proteaceae</taxon>
        <taxon>Protea</taxon>
    </lineage>
</organism>
<keyword evidence="1" id="KW-0472">Membrane</keyword>
<keyword evidence="3" id="KW-1185">Reference proteome</keyword>
<comment type="caution">
    <text evidence="2">The sequence shown here is derived from an EMBL/GenBank/DDBJ whole genome shotgun (WGS) entry which is preliminary data.</text>
</comment>
<keyword evidence="1" id="KW-1133">Transmembrane helix</keyword>
<reference evidence="2" key="1">
    <citation type="journal article" date="2023" name="Plant J.">
        <title>The genome of the king protea, Protea cynaroides.</title>
        <authorList>
            <person name="Chang J."/>
            <person name="Duong T.A."/>
            <person name="Schoeman C."/>
            <person name="Ma X."/>
            <person name="Roodt D."/>
            <person name="Barker N."/>
            <person name="Li Z."/>
            <person name="Van de Peer Y."/>
            <person name="Mizrachi E."/>
        </authorList>
    </citation>
    <scope>NUCLEOTIDE SEQUENCE</scope>
    <source>
        <tissue evidence="2">Young leaves</tissue>
    </source>
</reference>
<feature type="transmembrane region" description="Helical" evidence="1">
    <location>
        <begin position="188"/>
        <end position="220"/>
    </location>
</feature>